<evidence type="ECO:0000259" key="4">
    <source>
        <dbReference type="Pfam" id="PF07859"/>
    </source>
</evidence>
<organism evidence="5 6">
    <name type="scientific">Breznakia pachnodae</name>
    <dbReference type="NCBI Taxonomy" id="265178"/>
    <lineage>
        <taxon>Bacteria</taxon>
        <taxon>Bacillati</taxon>
        <taxon>Bacillota</taxon>
        <taxon>Erysipelotrichia</taxon>
        <taxon>Erysipelotrichales</taxon>
        <taxon>Erysipelotrichaceae</taxon>
        <taxon>Breznakia</taxon>
    </lineage>
</organism>
<evidence type="ECO:0000256" key="1">
    <source>
        <dbReference type="ARBA" id="ARBA00010515"/>
    </source>
</evidence>
<dbReference type="PANTHER" id="PTHR48081:SF8">
    <property type="entry name" value="ALPHA_BETA HYDROLASE FOLD-3 DOMAIN-CONTAINING PROTEIN-RELATED"/>
    <property type="match status" value="1"/>
</dbReference>
<sequence length="372" mass="42091">MKEKKYSDSLVKAIKEKQYVENINGMNVIQKPIPDCDIKGAMDPRLYDDQKKMATMMRFMPKGLMKMDASPKSIERLRKMFNGVKSIPVTSDAIETKELFIKGKDDNDIPITVYLPLERKENLSTLYYIHGGGFFGGHRGVVDQLVRMIVEKFNIVAVSIEYRLAPENPYPKGHEDCYEGLKWVYKHISEYSGNPNNIFVAGDSAGGNLAQYCTTRDLEDNSHMVRGQMLLYPTVNMAGIDDEYSHWSIDKYNIYDKHKKVLTASLSMMGGDNGMTSMLGSLLGTTDIMNNYLTPYMMDPDNLPPTLITVGEHDFLYIECLAYARKLNQANVDTTTIVYKGMGHAYGDNIGVYPQSEDCALELGNFIEKYTK</sequence>
<comment type="similarity">
    <text evidence="1">Belongs to the 'GDXG' lipolytic enzyme family.</text>
</comment>
<accession>A0ABU0E4M3</accession>
<dbReference type="EMBL" id="JAUSUR010000004">
    <property type="protein sequence ID" value="MDQ0361822.1"/>
    <property type="molecule type" value="Genomic_DNA"/>
</dbReference>
<dbReference type="InterPro" id="IPR050300">
    <property type="entry name" value="GDXG_lipolytic_enzyme"/>
</dbReference>
<dbReference type="InterPro" id="IPR029058">
    <property type="entry name" value="AB_hydrolase_fold"/>
</dbReference>
<dbReference type="PANTHER" id="PTHR48081">
    <property type="entry name" value="AB HYDROLASE SUPERFAMILY PROTEIN C4A8.06C"/>
    <property type="match status" value="1"/>
</dbReference>
<dbReference type="PROSITE" id="PS01174">
    <property type="entry name" value="LIPASE_GDXG_SER"/>
    <property type="match status" value="1"/>
</dbReference>
<dbReference type="RefSeq" id="WP_307408883.1">
    <property type="nucleotide sequence ID" value="NZ_JAUSUR010000004.1"/>
</dbReference>
<feature type="active site" evidence="3">
    <location>
        <position position="204"/>
    </location>
</feature>
<evidence type="ECO:0000313" key="6">
    <source>
        <dbReference type="Proteomes" id="UP001230220"/>
    </source>
</evidence>
<dbReference type="Proteomes" id="UP001230220">
    <property type="component" value="Unassembled WGS sequence"/>
</dbReference>
<proteinExistence type="inferred from homology"/>
<name>A0ABU0E4M3_9FIRM</name>
<reference evidence="5 6" key="1">
    <citation type="submission" date="2023-07" db="EMBL/GenBank/DDBJ databases">
        <title>Genomic Encyclopedia of Type Strains, Phase IV (KMG-IV): sequencing the most valuable type-strain genomes for metagenomic binning, comparative biology and taxonomic classification.</title>
        <authorList>
            <person name="Goeker M."/>
        </authorList>
    </citation>
    <scope>NUCLEOTIDE SEQUENCE [LARGE SCALE GENOMIC DNA]</scope>
    <source>
        <strain evidence="5 6">DSM 16784</strain>
    </source>
</reference>
<dbReference type="InterPro" id="IPR013094">
    <property type="entry name" value="AB_hydrolase_3"/>
</dbReference>
<keyword evidence="2" id="KW-0378">Hydrolase</keyword>
<feature type="domain" description="Alpha/beta hydrolase fold-3" evidence="4">
    <location>
        <begin position="127"/>
        <end position="346"/>
    </location>
</feature>
<dbReference type="Pfam" id="PF07859">
    <property type="entry name" value="Abhydrolase_3"/>
    <property type="match status" value="1"/>
</dbReference>
<evidence type="ECO:0000256" key="2">
    <source>
        <dbReference type="ARBA" id="ARBA00022801"/>
    </source>
</evidence>
<protein>
    <submittedName>
        <fullName evidence="5">Acetyl esterase/lipase</fullName>
    </submittedName>
</protein>
<keyword evidence="6" id="KW-1185">Reference proteome</keyword>
<comment type="caution">
    <text evidence="5">The sequence shown here is derived from an EMBL/GenBank/DDBJ whole genome shotgun (WGS) entry which is preliminary data.</text>
</comment>
<evidence type="ECO:0000313" key="5">
    <source>
        <dbReference type="EMBL" id="MDQ0361822.1"/>
    </source>
</evidence>
<evidence type="ECO:0000256" key="3">
    <source>
        <dbReference type="PROSITE-ProRule" id="PRU10038"/>
    </source>
</evidence>
<dbReference type="InterPro" id="IPR033140">
    <property type="entry name" value="Lipase_GDXG_put_SER_AS"/>
</dbReference>
<dbReference type="Gene3D" id="3.40.50.1820">
    <property type="entry name" value="alpha/beta hydrolase"/>
    <property type="match status" value="1"/>
</dbReference>
<dbReference type="SUPFAM" id="SSF53474">
    <property type="entry name" value="alpha/beta-Hydrolases"/>
    <property type="match status" value="1"/>
</dbReference>
<gene>
    <name evidence="5" type="ORF">J2S15_002572</name>
</gene>